<keyword evidence="1" id="KW-0472">Membrane</keyword>
<feature type="transmembrane region" description="Helical" evidence="1">
    <location>
        <begin position="7"/>
        <end position="27"/>
    </location>
</feature>
<dbReference type="RefSeq" id="WP_377577127.1">
    <property type="nucleotide sequence ID" value="NZ_JBHTKA010000001.1"/>
</dbReference>
<organism evidence="2 3">
    <name type="scientific">Ohtaekwangia kribbensis</name>
    <dbReference type="NCBI Taxonomy" id="688913"/>
    <lineage>
        <taxon>Bacteria</taxon>
        <taxon>Pseudomonadati</taxon>
        <taxon>Bacteroidota</taxon>
        <taxon>Cytophagia</taxon>
        <taxon>Cytophagales</taxon>
        <taxon>Fulvivirgaceae</taxon>
        <taxon>Ohtaekwangia</taxon>
    </lineage>
</organism>
<dbReference type="Proteomes" id="UP001597112">
    <property type="component" value="Unassembled WGS sequence"/>
</dbReference>
<keyword evidence="1" id="KW-0812">Transmembrane</keyword>
<gene>
    <name evidence="2" type="ORF">ACFQ21_07595</name>
</gene>
<feature type="transmembrane region" description="Helical" evidence="1">
    <location>
        <begin position="68"/>
        <end position="88"/>
    </location>
</feature>
<keyword evidence="3" id="KW-1185">Reference proteome</keyword>
<evidence type="ECO:0000313" key="3">
    <source>
        <dbReference type="Proteomes" id="UP001597112"/>
    </source>
</evidence>
<evidence type="ECO:0000313" key="2">
    <source>
        <dbReference type="EMBL" id="MFD0999165.1"/>
    </source>
</evidence>
<accession>A0ABW3K159</accession>
<protein>
    <submittedName>
        <fullName evidence="2">Uncharacterized protein</fullName>
    </submittedName>
</protein>
<dbReference type="EMBL" id="JBHTKA010000001">
    <property type="protein sequence ID" value="MFD0999165.1"/>
    <property type="molecule type" value="Genomic_DNA"/>
</dbReference>
<proteinExistence type="predicted"/>
<comment type="caution">
    <text evidence="2">The sequence shown here is derived from an EMBL/GenBank/DDBJ whole genome shotgun (WGS) entry which is preliminary data.</text>
</comment>
<evidence type="ECO:0000256" key="1">
    <source>
        <dbReference type="SAM" id="Phobius"/>
    </source>
</evidence>
<feature type="transmembrane region" description="Helical" evidence="1">
    <location>
        <begin position="33"/>
        <end position="59"/>
    </location>
</feature>
<reference evidence="3" key="1">
    <citation type="journal article" date="2019" name="Int. J. Syst. Evol. Microbiol.">
        <title>The Global Catalogue of Microorganisms (GCM) 10K type strain sequencing project: providing services to taxonomists for standard genome sequencing and annotation.</title>
        <authorList>
            <consortium name="The Broad Institute Genomics Platform"/>
            <consortium name="The Broad Institute Genome Sequencing Center for Infectious Disease"/>
            <person name="Wu L."/>
            <person name="Ma J."/>
        </authorList>
    </citation>
    <scope>NUCLEOTIDE SEQUENCE [LARGE SCALE GENOMIC DNA]</scope>
    <source>
        <strain evidence="3">CCUG 58938</strain>
    </source>
</reference>
<keyword evidence="1" id="KW-1133">Transmembrane helix</keyword>
<sequence>MSNIKKIVGINLCIMLAYMVLINITSVGQERQLAVLVFSAFAVGVHVAISVLVAIIFFIQKNPQAQAFLLSAGLVLLIGFSACLGSTAL</sequence>
<name>A0ABW3K159_9BACT</name>